<dbReference type="RefSeq" id="WP_220636474.1">
    <property type="nucleotide sequence ID" value="NZ_CAJQUM010000001.1"/>
</dbReference>
<feature type="signal peptide" evidence="1">
    <location>
        <begin position="1"/>
        <end position="23"/>
    </location>
</feature>
<dbReference type="EMBL" id="CAJQUM010000001">
    <property type="protein sequence ID" value="CAG4884646.1"/>
    <property type="molecule type" value="Genomic_DNA"/>
</dbReference>
<evidence type="ECO:0000256" key="1">
    <source>
        <dbReference type="SAM" id="SignalP"/>
    </source>
</evidence>
<evidence type="ECO:0000313" key="2">
    <source>
        <dbReference type="EMBL" id="CAG4884646.1"/>
    </source>
</evidence>
<comment type="caution">
    <text evidence="2">The sequence shown here is derived from an EMBL/GenBank/DDBJ whole genome shotgun (WGS) entry which is preliminary data.</text>
</comment>
<name>A0A916J962_9PROT</name>
<gene>
    <name evidence="2" type="ORF">GTOL_12529</name>
</gene>
<reference evidence="2" key="1">
    <citation type="submission" date="2021-04" db="EMBL/GenBank/DDBJ databases">
        <authorList>
            <person name="Hornung B."/>
        </authorList>
    </citation>
    <scope>NUCLEOTIDE SEQUENCE</scope>
    <source>
        <strain evidence="2">G5G6</strain>
    </source>
</reference>
<sequence>MSQIIQVAILVSLGLLAFNSALAGDQDVDALLLADTAPAAVESASNWKTFVEGAFGGFTRRDGNQTRHDQRLSLDVQYDNSFAPGWRAVFADRLDMNWPAQVNDENSINTVKEAYLSWQARPDAILDLGRINVRYGVATGYNPTDYFRGGALRSIVSVDPASLKENRQGSVMLHGQSLWDGGSVTALYSPELSDRTSSNAFNPDWGATNNQNRWLVAISQKISDDINPQFLIYQEEKLPLQFGLNLTVLVSDATVIYFEWSGGHSPSLLTQALNQATLATSHDSQFRNRVSAGLTYTMSNKISLTAELEYNGGGLDKANWKALGRGSPLIYGQYRNWLQIVQEPPTKQAVFFYGRWQDALINHLDLSAMEHFDAVDSSRLYWLEARYHLEHAEFAVQWQRYSGGLFSDYGAAPKSQSWQALLRYYF</sequence>
<dbReference type="Proteomes" id="UP000742786">
    <property type="component" value="Unassembled WGS sequence"/>
</dbReference>
<organism evidence="2 3">
    <name type="scientific">Georgfuchsia toluolica</name>
    <dbReference type="NCBI Taxonomy" id="424218"/>
    <lineage>
        <taxon>Bacteria</taxon>
        <taxon>Pseudomonadati</taxon>
        <taxon>Pseudomonadota</taxon>
        <taxon>Betaproteobacteria</taxon>
        <taxon>Nitrosomonadales</taxon>
        <taxon>Sterolibacteriaceae</taxon>
        <taxon>Georgfuchsia</taxon>
    </lineage>
</organism>
<evidence type="ECO:0008006" key="4">
    <source>
        <dbReference type="Google" id="ProtNLM"/>
    </source>
</evidence>
<dbReference type="AlphaFoldDB" id="A0A916J962"/>
<protein>
    <recommendedName>
        <fullName evidence="4">Alginate export domain-containing protein</fullName>
    </recommendedName>
</protein>
<feature type="chain" id="PRO_5036767247" description="Alginate export domain-containing protein" evidence="1">
    <location>
        <begin position="24"/>
        <end position="426"/>
    </location>
</feature>
<keyword evidence="1" id="KW-0732">Signal</keyword>
<keyword evidence="3" id="KW-1185">Reference proteome</keyword>
<accession>A0A916J962</accession>
<proteinExistence type="predicted"/>
<evidence type="ECO:0000313" key="3">
    <source>
        <dbReference type="Proteomes" id="UP000742786"/>
    </source>
</evidence>